<gene>
    <name evidence="2" type="ORF">NCAV_0012</name>
</gene>
<protein>
    <submittedName>
        <fullName evidence="2">Uncharacterized protein</fullName>
    </submittedName>
</protein>
<feature type="transmembrane region" description="Helical" evidence="1">
    <location>
        <begin position="100"/>
        <end position="119"/>
    </location>
</feature>
<evidence type="ECO:0000313" key="3">
    <source>
        <dbReference type="Proteomes" id="UP000236248"/>
    </source>
</evidence>
<dbReference type="AlphaFoldDB" id="A0A2K5ANK8"/>
<name>A0A2K5ANK8_9ARCH</name>
<reference evidence="3" key="1">
    <citation type="submission" date="2018-01" db="EMBL/GenBank/DDBJ databases">
        <authorList>
            <person name="Kerou L M."/>
        </authorList>
    </citation>
    <scope>NUCLEOTIDE SEQUENCE [LARGE SCALE GENOMIC DNA]</scope>
    <source>
        <strain evidence="3">SCU2</strain>
    </source>
</reference>
<feature type="transmembrane region" description="Helical" evidence="1">
    <location>
        <begin position="65"/>
        <end position="84"/>
    </location>
</feature>
<keyword evidence="1" id="KW-1133">Transmembrane helix</keyword>
<evidence type="ECO:0000256" key="1">
    <source>
        <dbReference type="SAM" id="Phobius"/>
    </source>
</evidence>
<organism evidence="2 3">
    <name type="scientific">Candidatus Nitrosocaldus cavascurensis</name>
    <dbReference type="NCBI Taxonomy" id="2058097"/>
    <lineage>
        <taxon>Archaea</taxon>
        <taxon>Nitrososphaerota</taxon>
        <taxon>Nitrososphaeria</taxon>
        <taxon>Candidatus Nitrosocaldales</taxon>
        <taxon>Candidatus Nitrosocaldaceae</taxon>
        <taxon>Candidatus Nitrosocaldus</taxon>
    </lineage>
</organism>
<dbReference type="EMBL" id="LT981265">
    <property type="protein sequence ID" value="SPC33212.1"/>
    <property type="molecule type" value="Genomic_DNA"/>
</dbReference>
<evidence type="ECO:0000313" key="2">
    <source>
        <dbReference type="EMBL" id="SPC33212.1"/>
    </source>
</evidence>
<keyword evidence="3" id="KW-1185">Reference proteome</keyword>
<dbReference type="KEGG" id="ncv:NCAV_0012"/>
<proteinExistence type="predicted"/>
<keyword evidence="1" id="KW-0472">Membrane</keyword>
<sequence length="130" mass="14481">MSKGIEVPKDARPIMLDGAEETLLGDPMGARKQYRYGNLHIREYEDKYVVHVDRADPRKDPLMHILLDAPELIFASVFGVYAGLKAGSRVYKATTSKSNAIIAGTLVSAASGYMLYLLGRYIKDRIMMRG</sequence>
<dbReference type="RefSeq" id="WP_103286477.1">
    <property type="nucleotide sequence ID" value="NZ_LT981265.1"/>
</dbReference>
<accession>A0A2K5ANK8</accession>
<keyword evidence="1" id="KW-0812">Transmembrane</keyword>
<dbReference type="Proteomes" id="UP000236248">
    <property type="component" value="Chromosome NCAV"/>
</dbReference>
<dbReference type="GeneID" id="41594118"/>